<gene>
    <name evidence="1" type="ORF">RFULGI_LOCUS8926</name>
</gene>
<evidence type="ECO:0000313" key="2">
    <source>
        <dbReference type="Proteomes" id="UP000789396"/>
    </source>
</evidence>
<sequence length="158" mass="18832">LANFLIIAKRSRKHENLDKQRDRGYIEHFDCNATIDLCHTVLHKRLDRFNTSNDIKAEIKKNIHQMPADIFRQLEQQHPNLTQKQVHAWWTYFLKKEYLCDDNQLISTKILVEENEYKVTNSIDDNDNESMQIFKEYKSVLSDALKIVQEQENANNIQ</sequence>
<accession>A0A9N9E3P0</accession>
<feature type="non-terminal residue" evidence="1">
    <location>
        <position position="158"/>
    </location>
</feature>
<evidence type="ECO:0000313" key="1">
    <source>
        <dbReference type="EMBL" id="CAG8663005.1"/>
    </source>
</evidence>
<proteinExistence type="predicted"/>
<organism evidence="1 2">
    <name type="scientific">Racocetra fulgida</name>
    <dbReference type="NCBI Taxonomy" id="60492"/>
    <lineage>
        <taxon>Eukaryota</taxon>
        <taxon>Fungi</taxon>
        <taxon>Fungi incertae sedis</taxon>
        <taxon>Mucoromycota</taxon>
        <taxon>Glomeromycotina</taxon>
        <taxon>Glomeromycetes</taxon>
        <taxon>Diversisporales</taxon>
        <taxon>Gigasporaceae</taxon>
        <taxon>Racocetra</taxon>
    </lineage>
</organism>
<keyword evidence="2" id="KW-1185">Reference proteome</keyword>
<protein>
    <submittedName>
        <fullName evidence="1">16049_t:CDS:1</fullName>
    </submittedName>
</protein>
<comment type="caution">
    <text evidence="1">The sequence shown here is derived from an EMBL/GenBank/DDBJ whole genome shotgun (WGS) entry which is preliminary data.</text>
</comment>
<dbReference type="OrthoDB" id="2444054at2759"/>
<reference evidence="1" key="1">
    <citation type="submission" date="2021-06" db="EMBL/GenBank/DDBJ databases">
        <authorList>
            <person name="Kallberg Y."/>
            <person name="Tangrot J."/>
            <person name="Rosling A."/>
        </authorList>
    </citation>
    <scope>NUCLEOTIDE SEQUENCE</scope>
    <source>
        <strain evidence="1">IN212</strain>
    </source>
</reference>
<name>A0A9N9E3P0_9GLOM</name>
<dbReference type="Proteomes" id="UP000789396">
    <property type="component" value="Unassembled WGS sequence"/>
</dbReference>
<dbReference type="AlphaFoldDB" id="A0A9N9E3P0"/>
<dbReference type="EMBL" id="CAJVPZ010015070">
    <property type="protein sequence ID" value="CAG8663005.1"/>
    <property type="molecule type" value="Genomic_DNA"/>
</dbReference>